<evidence type="ECO:0000256" key="4">
    <source>
        <dbReference type="PIRSR" id="PIRSR036492-1"/>
    </source>
</evidence>
<dbReference type="InterPro" id="IPR015590">
    <property type="entry name" value="Aldehyde_DH_dom"/>
</dbReference>
<dbReference type="RefSeq" id="WP_171113161.1">
    <property type="nucleotide sequence ID" value="NZ_CP053097.1"/>
</dbReference>
<dbReference type="InterPro" id="IPR016161">
    <property type="entry name" value="Ald_DH/histidinol_DH"/>
</dbReference>
<dbReference type="SUPFAM" id="SSF53720">
    <property type="entry name" value="ALDH-like"/>
    <property type="match status" value="1"/>
</dbReference>
<evidence type="ECO:0000256" key="1">
    <source>
        <dbReference type="ARBA" id="ARBA00009986"/>
    </source>
</evidence>
<dbReference type="InterPro" id="IPR016163">
    <property type="entry name" value="Ald_DH_C"/>
</dbReference>
<evidence type="ECO:0000259" key="5">
    <source>
        <dbReference type="Pfam" id="PF00171"/>
    </source>
</evidence>
<feature type="active site" evidence="4">
    <location>
        <position position="205"/>
    </location>
</feature>
<proteinExistence type="inferred from homology"/>
<dbReference type="GO" id="GO:0004029">
    <property type="term" value="F:aldehyde dehydrogenase (NAD+) activity"/>
    <property type="evidence" value="ECO:0007669"/>
    <property type="project" value="TreeGrafter"/>
</dbReference>
<dbReference type="GO" id="GO:0005737">
    <property type="term" value="C:cytoplasm"/>
    <property type="evidence" value="ECO:0007669"/>
    <property type="project" value="TreeGrafter"/>
</dbReference>
<dbReference type="Gene3D" id="3.40.605.10">
    <property type="entry name" value="Aldehyde Dehydrogenase, Chain A, domain 1"/>
    <property type="match status" value="1"/>
</dbReference>
<dbReference type="Pfam" id="PF00171">
    <property type="entry name" value="Aldedh"/>
    <property type="match status" value="1"/>
</dbReference>
<evidence type="ECO:0000313" key="7">
    <source>
        <dbReference type="Proteomes" id="UP000502118"/>
    </source>
</evidence>
<accession>A0A6M4JB99</accession>
<sequence length="435" mass="50142">MKDIYINQRNLLNQPIDIYKRKELLIKLKKLIKANEENIFKALLNDLNKHKNEAFVTEIALIYKEIDFAIKNIKKWTKWNKVKTPFYLFGSKSQTIFRPLGQVLIISPWNFPIYLTISPLISAIAAGNRIILKTSEISAYSSEFLINLINQNFDSNIIYCAPSDLETSKWLLDQKFDLIFFTGSTSVGKIVASKAAEKLTPTILELGGKCPTIIDKNTNLDYSFENIFLNKMINFGQVCIAPDFLLVHNDIKDLVIEKLTLLNKTLINKQEIASIINQNHKNRLNELSNNLLQEAQLVVFEASVDSKIMEEEIFGPFLPLITYKNDQELINFLTKIQKPLAYYVYSKDKKFIKNVFKYAQTGTFSINDSLSFISNYNLPFGGIGNSGHGKSRGYAGFKSFSYEQSYYKKWLLKNIKLQFAPHTENKLKWIKKLFK</sequence>
<dbReference type="EMBL" id="CP053097">
    <property type="protein sequence ID" value="QJR44264.1"/>
    <property type="molecule type" value="Genomic_DNA"/>
</dbReference>
<dbReference type="Gene3D" id="3.40.309.10">
    <property type="entry name" value="Aldehyde Dehydrogenase, Chain A, domain 2"/>
    <property type="match status" value="1"/>
</dbReference>
<comment type="similarity">
    <text evidence="1 3">Belongs to the aldehyde dehydrogenase family.</text>
</comment>
<dbReference type="KEGG" id="mmio:HLA92_02350"/>
<dbReference type="GO" id="GO:0006081">
    <property type="term" value="P:aldehyde metabolic process"/>
    <property type="evidence" value="ECO:0007669"/>
    <property type="project" value="InterPro"/>
</dbReference>
<evidence type="ECO:0000256" key="3">
    <source>
        <dbReference type="PIRNR" id="PIRNR036492"/>
    </source>
</evidence>
<dbReference type="PANTHER" id="PTHR43570:SF16">
    <property type="entry name" value="ALDEHYDE DEHYDROGENASE TYPE III, ISOFORM Q"/>
    <property type="match status" value="1"/>
</dbReference>
<dbReference type="PIRSF" id="PIRSF036492">
    <property type="entry name" value="ALDH"/>
    <property type="match status" value="1"/>
</dbReference>
<reference evidence="6 7" key="1">
    <citation type="submission" date="2020-05" db="EMBL/GenBank/DDBJ databases">
        <title>Novel Mycoplasma species detected in Mirounga angustirostris (northern elephant seal) from the USA.</title>
        <authorList>
            <person name="Volokhov D.V."/>
        </authorList>
    </citation>
    <scope>NUCLEOTIDE SEQUENCE [LARGE SCALE GENOMIC DNA]</scope>
    <source>
        <strain evidence="6 7">Mirounga ES2806-NAS</strain>
    </source>
</reference>
<feature type="domain" description="Aldehyde dehydrogenase" evidence="5">
    <location>
        <begin position="17"/>
        <end position="402"/>
    </location>
</feature>
<keyword evidence="2 3" id="KW-0560">Oxidoreductase</keyword>
<gene>
    <name evidence="6" type="ORF">HLA92_02350</name>
</gene>
<dbReference type="AlphaFoldDB" id="A0A6M4JB99"/>
<name>A0A6M4JB99_9MOLU</name>
<protein>
    <recommendedName>
        <fullName evidence="3">Aldehyde dehydrogenase</fullName>
    </recommendedName>
</protein>
<dbReference type="InterPro" id="IPR016162">
    <property type="entry name" value="Ald_DH_N"/>
</dbReference>
<dbReference type="PANTHER" id="PTHR43570">
    <property type="entry name" value="ALDEHYDE DEHYDROGENASE"/>
    <property type="match status" value="1"/>
</dbReference>
<feature type="active site" evidence="4">
    <location>
        <position position="239"/>
    </location>
</feature>
<organism evidence="6 7">
    <name type="scientific">Mycoplasma miroungirhinis</name>
    <dbReference type="NCBI Taxonomy" id="754516"/>
    <lineage>
        <taxon>Bacteria</taxon>
        <taxon>Bacillati</taxon>
        <taxon>Mycoplasmatota</taxon>
        <taxon>Mollicutes</taxon>
        <taxon>Mycoplasmataceae</taxon>
        <taxon>Mycoplasma</taxon>
    </lineage>
</organism>
<evidence type="ECO:0000313" key="6">
    <source>
        <dbReference type="EMBL" id="QJR44264.1"/>
    </source>
</evidence>
<evidence type="ECO:0000256" key="2">
    <source>
        <dbReference type="ARBA" id="ARBA00023002"/>
    </source>
</evidence>
<keyword evidence="7" id="KW-1185">Reference proteome</keyword>
<dbReference type="Proteomes" id="UP000502118">
    <property type="component" value="Chromosome"/>
</dbReference>
<dbReference type="InterPro" id="IPR012394">
    <property type="entry name" value="Aldehyde_DH_NAD(P)"/>
</dbReference>